<dbReference type="NCBIfam" id="TIGR02453">
    <property type="entry name" value="TIGR02453 family protein"/>
    <property type="match status" value="1"/>
</dbReference>
<dbReference type="RefSeq" id="WP_141413302.1">
    <property type="nucleotide sequence ID" value="NZ_AP019735.1"/>
</dbReference>
<accession>A0A4Y1WX39</accession>
<dbReference type="OrthoDB" id="9794241at2"/>
<proteinExistence type="predicted"/>
<sequence>MKAVVEFLRQLHAHNERAWFEAHRAEWLQLQERVRSFAEGLIEGIASFDPSVEGLTAKDCTYRIYRDVRFSRDKSPYKTWQGIYVAPHGKKAGYAGYYFHLEGAAEEGLVGSHMLFSGLHMPHPTVLRSVREEILDNGAEFVGNIRRAEGFALDESQRLRRTPAGFPTDSPYDELLRLKEVALCRPFGDDFLAGDDLLERTLAEFRKTAPFVQQLNRAVQYAYEEMM</sequence>
<evidence type="ECO:0000313" key="2">
    <source>
        <dbReference type="Proteomes" id="UP000318946"/>
    </source>
</evidence>
<dbReference type="InterPro" id="IPR015996">
    <property type="entry name" value="UCP028451"/>
</dbReference>
<organism evidence="1 2">
    <name type="scientific">Alistipes communis</name>
    <dbReference type="NCBI Taxonomy" id="2585118"/>
    <lineage>
        <taxon>Bacteria</taxon>
        <taxon>Pseudomonadati</taxon>
        <taxon>Bacteroidota</taxon>
        <taxon>Bacteroidia</taxon>
        <taxon>Bacteroidales</taxon>
        <taxon>Rikenellaceae</taxon>
        <taxon>Alistipes</taxon>
    </lineage>
</organism>
<dbReference type="Proteomes" id="UP000318946">
    <property type="component" value="Chromosome"/>
</dbReference>
<name>A0A3D3YHG6_9BACT</name>
<dbReference type="EMBL" id="AP019735">
    <property type="protein sequence ID" value="BBL05034.1"/>
    <property type="molecule type" value="Genomic_DNA"/>
</dbReference>
<dbReference type="AlphaFoldDB" id="A0A3D3YHG6"/>
<evidence type="ECO:0000313" key="1">
    <source>
        <dbReference type="EMBL" id="BBL05034.1"/>
    </source>
</evidence>
<dbReference type="PANTHER" id="PTHR36452:SF1">
    <property type="entry name" value="DUF2461 DOMAIN-CONTAINING PROTEIN"/>
    <property type="match status" value="1"/>
</dbReference>
<dbReference type="STRING" id="1118061.GCA_000311925_00300"/>
<gene>
    <name evidence="1" type="ORF">A5CBH24_23470</name>
</gene>
<dbReference type="PANTHER" id="PTHR36452">
    <property type="entry name" value="CHROMOSOME 12, WHOLE GENOME SHOTGUN SEQUENCE"/>
    <property type="match status" value="1"/>
</dbReference>
<reference evidence="2" key="1">
    <citation type="submission" date="2019-06" db="EMBL/GenBank/DDBJ databases">
        <title>Alistipes onderdonkii subsp. vulgaris subsp. nov., Alistipes dispar sp. nov. and Alistipes communis sp. nov., isolated from human faeces, and creation of Alistipes onderdonkii subsp. onderdonkii subsp. nov.</title>
        <authorList>
            <person name="Sakamoto M."/>
            <person name="Ikeyama N."/>
            <person name="Ogata Y."/>
            <person name="Suda W."/>
            <person name="Iino T."/>
            <person name="Hattori M."/>
            <person name="Ohkuma M."/>
        </authorList>
    </citation>
    <scope>NUCLEOTIDE SEQUENCE [LARGE SCALE GENOMIC DNA]</scope>
    <source>
        <strain evidence="2">5CBH24</strain>
    </source>
</reference>
<dbReference type="Pfam" id="PF09365">
    <property type="entry name" value="DUF2461"/>
    <property type="match status" value="1"/>
</dbReference>
<accession>A0A3D3YHG6</accession>
<accession>A0A4Y1XMJ4</accession>
<protein>
    <submittedName>
        <fullName evidence="1">TIGR02453 family protein</fullName>
    </submittedName>
</protein>
<dbReference type="InterPro" id="IPR012808">
    <property type="entry name" value="CHP02453"/>
</dbReference>
<dbReference type="PIRSF" id="PIRSF028451">
    <property type="entry name" value="UCP028451"/>
    <property type="match status" value="1"/>
</dbReference>
<keyword evidence="2" id="KW-1185">Reference proteome</keyword>
<dbReference type="GeneID" id="78343064"/>
<dbReference type="KEGG" id="acou:A5CBH24_23470"/>